<dbReference type="GO" id="GO:0016746">
    <property type="term" value="F:acyltransferase activity"/>
    <property type="evidence" value="ECO:0007669"/>
    <property type="project" value="UniProtKB-KW"/>
</dbReference>
<proteinExistence type="inferred from homology"/>
<keyword evidence="3" id="KW-0012">Acyltransferase</keyword>
<evidence type="ECO:0000313" key="3">
    <source>
        <dbReference type="EMBL" id="MFD0982572.1"/>
    </source>
</evidence>
<keyword evidence="4" id="KW-1185">Reference proteome</keyword>
<dbReference type="Proteomes" id="UP001597108">
    <property type="component" value="Unassembled WGS sequence"/>
</dbReference>
<comment type="similarity">
    <text evidence="1">Belongs to the transferase hexapeptide repeat family.</text>
</comment>
<dbReference type="InterPro" id="IPR051159">
    <property type="entry name" value="Hexapeptide_acetyltransf"/>
</dbReference>
<dbReference type="Pfam" id="PF00132">
    <property type="entry name" value="Hexapep"/>
    <property type="match status" value="1"/>
</dbReference>
<reference evidence="4" key="1">
    <citation type="journal article" date="2019" name="Int. J. Syst. Evol. Microbiol.">
        <title>The Global Catalogue of Microorganisms (GCM) 10K type strain sequencing project: providing services to taxonomists for standard genome sequencing and annotation.</title>
        <authorList>
            <consortium name="The Broad Institute Genomics Platform"/>
            <consortium name="The Broad Institute Genome Sequencing Center for Infectious Disease"/>
            <person name="Wu L."/>
            <person name="Ma J."/>
        </authorList>
    </citation>
    <scope>NUCLEOTIDE SEQUENCE [LARGE SCALE GENOMIC DNA]</scope>
    <source>
        <strain evidence="4">CCUG 60524</strain>
    </source>
</reference>
<dbReference type="PANTHER" id="PTHR23416">
    <property type="entry name" value="SIALIC ACID SYNTHASE-RELATED"/>
    <property type="match status" value="1"/>
</dbReference>
<gene>
    <name evidence="3" type="ORF">ACFQ2S_23320</name>
</gene>
<dbReference type="InterPro" id="IPR001451">
    <property type="entry name" value="Hexapep"/>
</dbReference>
<protein>
    <submittedName>
        <fullName evidence="3">Acyltransferase</fullName>
    </submittedName>
</protein>
<dbReference type="EMBL" id="JBHTJT010000060">
    <property type="protein sequence ID" value="MFD0982572.1"/>
    <property type="molecule type" value="Genomic_DNA"/>
</dbReference>
<comment type="caution">
    <text evidence="3">The sequence shown here is derived from an EMBL/GenBank/DDBJ whole genome shotgun (WGS) entry which is preliminary data.</text>
</comment>
<dbReference type="Gene3D" id="2.160.10.10">
    <property type="entry name" value="Hexapeptide repeat proteins"/>
    <property type="match status" value="1"/>
</dbReference>
<accession>A0ABW3IWK9</accession>
<dbReference type="PANTHER" id="PTHR23416:SF23">
    <property type="entry name" value="ACETYLTRANSFERASE C18B11.09C-RELATED"/>
    <property type="match status" value="1"/>
</dbReference>
<name>A0ABW3IWK9_9RHOB</name>
<evidence type="ECO:0000313" key="4">
    <source>
        <dbReference type="Proteomes" id="UP001597108"/>
    </source>
</evidence>
<dbReference type="SUPFAM" id="SSF51161">
    <property type="entry name" value="Trimeric LpxA-like enzymes"/>
    <property type="match status" value="1"/>
</dbReference>
<dbReference type="InterPro" id="IPR011004">
    <property type="entry name" value="Trimer_LpxA-like_sf"/>
</dbReference>
<keyword evidence="2" id="KW-0808">Transferase</keyword>
<sequence>MGPDAWVCADAYIGPGVTIGGRAIVGARAVATRDVAENTIVVGNPATILRKRDE</sequence>
<evidence type="ECO:0000256" key="2">
    <source>
        <dbReference type="ARBA" id="ARBA00022679"/>
    </source>
</evidence>
<dbReference type="RefSeq" id="WP_386078727.1">
    <property type="nucleotide sequence ID" value="NZ_JBHTJT010000060.1"/>
</dbReference>
<evidence type="ECO:0000256" key="1">
    <source>
        <dbReference type="ARBA" id="ARBA00007274"/>
    </source>
</evidence>
<organism evidence="3 4">
    <name type="scientific">Tropicimonas aquimaris</name>
    <dbReference type="NCBI Taxonomy" id="914152"/>
    <lineage>
        <taxon>Bacteria</taxon>
        <taxon>Pseudomonadati</taxon>
        <taxon>Pseudomonadota</taxon>
        <taxon>Alphaproteobacteria</taxon>
        <taxon>Rhodobacterales</taxon>
        <taxon>Roseobacteraceae</taxon>
        <taxon>Tropicimonas</taxon>
    </lineage>
</organism>